<name>A0ABN0XCF9_9ACTN</name>
<feature type="compositionally biased region" description="Low complexity" evidence="7">
    <location>
        <begin position="9"/>
        <end position="22"/>
    </location>
</feature>
<evidence type="ECO:0000256" key="6">
    <source>
        <dbReference type="ARBA" id="ARBA00023136"/>
    </source>
</evidence>
<evidence type="ECO:0000256" key="2">
    <source>
        <dbReference type="ARBA" id="ARBA00006679"/>
    </source>
</evidence>
<dbReference type="InterPro" id="IPR051907">
    <property type="entry name" value="DoxX-like_oxidoreductase"/>
</dbReference>
<evidence type="ECO:0000313" key="9">
    <source>
        <dbReference type="EMBL" id="GAA0360381.1"/>
    </source>
</evidence>
<keyword evidence="4 8" id="KW-0812">Transmembrane</keyword>
<sequence>MWHDRAARRGAGARTGTPGTVPRRSDDLFRLFRVLGGGVRGPEADAAFARPGGEDGPEAGQLSGTTLLTARDRGSMDALDRARPYVLALYRIIVGFLFACHGAAALFGVLGGAPGRGTAVPAGVWPYWWAALIEFGGGILVLVGLGGRATALLCSGTMAYAYLVVHQPRALFPLQNAGEPAVLFCWSFLLPAVFGPGAWALDGVVLRSAAVTGHGHAGAIEPRRFRPGRR</sequence>
<feature type="transmembrane region" description="Helical" evidence="8">
    <location>
        <begin position="127"/>
        <end position="145"/>
    </location>
</feature>
<comment type="similarity">
    <text evidence="2">Belongs to the DoxX family.</text>
</comment>
<evidence type="ECO:0000256" key="1">
    <source>
        <dbReference type="ARBA" id="ARBA00004651"/>
    </source>
</evidence>
<feature type="region of interest" description="Disordered" evidence="7">
    <location>
        <begin position="1"/>
        <end position="23"/>
    </location>
</feature>
<dbReference type="Proteomes" id="UP001501822">
    <property type="component" value="Unassembled WGS sequence"/>
</dbReference>
<gene>
    <name evidence="9" type="ORF">GCM10010151_57760</name>
</gene>
<proteinExistence type="inferred from homology"/>
<protein>
    <recommendedName>
        <fullName evidence="11">DoxX family protein</fullName>
    </recommendedName>
</protein>
<evidence type="ECO:0000256" key="5">
    <source>
        <dbReference type="ARBA" id="ARBA00022989"/>
    </source>
</evidence>
<evidence type="ECO:0008006" key="11">
    <source>
        <dbReference type="Google" id="ProtNLM"/>
    </source>
</evidence>
<evidence type="ECO:0000256" key="3">
    <source>
        <dbReference type="ARBA" id="ARBA00022475"/>
    </source>
</evidence>
<evidence type="ECO:0000256" key="8">
    <source>
        <dbReference type="SAM" id="Phobius"/>
    </source>
</evidence>
<dbReference type="Pfam" id="PF07681">
    <property type="entry name" value="DoxX"/>
    <property type="match status" value="1"/>
</dbReference>
<comment type="subcellular location">
    <subcellularLocation>
        <location evidence="1">Cell membrane</location>
        <topology evidence="1">Multi-pass membrane protein</topology>
    </subcellularLocation>
</comment>
<keyword evidence="3" id="KW-1003">Cell membrane</keyword>
<reference evidence="9 10" key="1">
    <citation type="journal article" date="2019" name="Int. J. Syst. Evol. Microbiol.">
        <title>The Global Catalogue of Microorganisms (GCM) 10K type strain sequencing project: providing services to taxonomists for standard genome sequencing and annotation.</title>
        <authorList>
            <consortium name="The Broad Institute Genomics Platform"/>
            <consortium name="The Broad Institute Genome Sequencing Center for Infectious Disease"/>
            <person name="Wu L."/>
            <person name="Ma J."/>
        </authorList>
    </citation>
    <scope>NUCLEOTIDE SEQUENCE [LARGE SCALE GENOMIC DNA]</scope>
    <source>
        <strain evidence="9 10">JCM 3146</strain>
    </source>
</reference>
<feature type="transmembrane region" description="Helical" evidence="8">
    <location>
        <begin position="85"/>
        <end position="107"/>
    </location>
</feature>
<keyword evidence="10" id="KW-1185">Reference proteome</keyword>
<keyword evidence="6 8" id="KW-0472">Membrane</keyword>
<dbReference type="PANTHER" id="PTHR33452">
    <property type="entry name" value="OXIDOREDUCTASE CATD-RELATED"/>
    <property type="match status" value="1"/>
</dbReference>
<evidence type="ECO:0000313" key="10">
    <source>
        <dbReference type="Proteomes" id="UP001501822"/>
    </source>
</evidence>
<accession>A0ABN0XCF9</accession>
<organism evidence="9 10">
    <name type="scientific">Actinoallomurus spadix</name>
    <dbReference type="NCBI Taxonomy" id="79912"/>
    <lineage>
        <taxon>Bacteria</taxon>
        <taxon>Bacillati</taxon>
        <taxon>Actinomycetota</taxon>
        <taxon>Actinomycetes</taxon>
        <taxon>Streptosporangiales</taxon>
        <taxon>Thermomonosporaceae</taxon>
        <taxon>Actinoallomurus</taxon>
    </lineage>
</organism>
<keyword evidence="5 8" id="KW-1133">Transmembrane helix</keyword>
<dbReference type="PANTHER" id="PTHR33452:SF4">
    <property type="entry name" value="BLL4328 PROTEIN"/>
    <property type="match status" value="1"/>
</dbReference>
<dbReference type="InterPro" id="IPR032808">
    <property type="entry name" value="DoxX"/>
</dbReference>
<comment type="caution">
    <text evidence="9">The sequence shown here is derived from an EMBL/GenBank/DDBJ whole genome shotgun (WGS) entry which is preliminary data.</text>
</comment>
<dbReference type="EMBL" id="BAAABM010000054">
    <property type="protein sequence ID" value="GAA0360381.1"/>
    <property type="molecule type" value="Genomic_DNA"/>
</dbReference>
<evidence type="ECO:0000256" key="4">
    <source>
        <dbReference type="ARBA" id="ARBA00022692"/>
    </source>
</evidence>
<evidence type="ECO:0000256" key="7">
    <source>
        <dbReference type="SAM" id="MobiDB-lite"/>
    </source>
</evidence>